<evidence type="ECO:0000256" key="5">
    <source>
        <dbReference type="ARBA" id="ARBA00023139"/>
    </source>
</evidence>
<dbReference type="Gene3D" id="3.40.190.10">
    <property type="entry name" value="Periplasmic binding protein-like II"/>
    <property type="match status" value="2"/>
</dbReference>
<sequence length="289" mass="31852">MSIKIKTSAVVAALFSILVFSGCGEKTEKPNHIRVGVIMGKELAVAEVAQKVAKEKYQLDVELVTFNDFVLPNESLDKGDIDVNAFQHRPYLEQQIKDRNYKLVAVGKTFIYPIAAYSKKIKSVEQLADGAQIAIPNDPTNLGRSLLLLQKQGLIKVSNSAGLQPTVLDITENPKKLNFIELEAPQLPRSLDDPKIVLAIINTTWASSAEPKLTPAKDGLFVEDKNSPYVNLIVSRIDNKDNENVKKFVKAYQSSEVAEAANKIFDGGLSLVGNCFIKKSDIIINKITR</sequence>
<reference evidence="10" key="1">
    <citation type="submission" date="2023-04" db="EMBL/GenBank/DDBJ databases">
        <title>Genome dynamics across the evolutionary transition to endosymbiosis.</title>
        <authorList>
            <person name="Siozios S."/>
            <person name="Nadal-Jimenez P."/>
            <person name="Azagi T."/>
            <person name="Sprong H."/>
            <person name="Frost C.L."/>
            <person name="Parratt S.R."/>
            <person name="Taylor G."/>
            <person name="Brettell L."/>
            <person name="Lew K.C."/>
            <person name="Croft L."/>
            <person name="King K.C."/>
            <person name="Brockhurst M.A."/>
            <person name="Hypsa V."/>
            <person name="Novakova E."/>
            <person name="Darby A.C."/>
            <person name="Hurst G.D.D."/>
        </authorList>
    </citation>
    <scope>NUCLEOTIDE SEQUENCE</scope>
    <source>
        <strain evidence="10">AIh</strain>
    </source>
</reference>
<name>A0AA95K3E8_9GAMM</name>
<evidence type="ECO:0000256" key="6">
    <source>
        <dbReference type="ARBA" id="ARBA00023288"/>
    </source>
</evidence>
<keyword evidence="3 9" id="KW-0732">Signal</keyword>
<evidence type="ECO:0000313" key="11">
    <source>
        <dbReference type="Proteomes" id="UP001177597"/>
    </source>
</evidence>
<dbReference type="Proteomes" id="UP001177597">
    <property type="component" value="Chromosome"/>
</dbReference>
<feature type="lipid moiety-binding region" description="S-diacylglycerol cysteine" evidence="8">
    <location>
        <position position="23"/>
    </location>
</feature>
<protein>
    <recommendedName>
        <fullName evidence="7">Lipoprotein</fullName>
    </recommendedName>
</protein>
<dbReference type="SUPFAM" id="SSF53850">
    <property type="entry name" value="Periplasmic binding protein-like II"/>
    <property type="match status" value="1"/>
</dbReference>
<comment type="subcellular location">
    <subcellularLocation>
        <location evidence="1">Cell membrane</location>
        <topology evidence="1">Lipid-anchor</topology>
    </subcellularLocation>
</comment>
<evidence type="ECO:0000256" key="2">
    <source>
        <dbReference type="ARBA" id="ARBA00022475"/>
    </source>
</evidence>
<dbReference type="FunFam" id="3.40.190.10:FF:000016">
    <property type="entry name" value="Lipoprotein"/>
    <property type="match status" value="1"/>
</dbReference>
<accession>A0AA95K3E8</accession>
<keyword evidence="6 7" id="KW-0449">Lipoprotein</keyword>
<keyword evidence="5" id="KW-0564">Palmitate</keyword>
<evidence type="ECO:0000256" key="3">
    <source>
        <dbReference type="ARBA" id="ARBA00022729"/>
    </source>
</evidence>
<evidence type="ECO:0000256" key="4">
    <source>
        <dbReference type="ARBA" id="ARBA00023136"/>
    </source>
</evidence>
<dbReference type="GO" id="GO:0005886">
    <property type="term" value="C:plasma membrane"/>
    <property type="evidence" value="ECO:0007669"/>
    <property type="project" value="UniProtKB-SubCell"/>
</dbReference>
<proteinExistence type="inferred from homology"/>
<feature type="signal peptide" evidence="9">
    <location>
        <begin position="1"/>
        <end position="21"/>
    </location>
</feature>
<evidence type="ECO:0000256" key="7">
    <source>
        <dbReference type="PIRNR" id="PIRNR002854"/>
    </source>
</evidence>
<dbReference type="InterPro" id="IPR004872">
    <property type="entry name" value="Lipoprotein_NlpA"/>
</dbReference>
<keyword evidence="4" id="KW-0472">Membrane</keyword>
<gene>
    <name evidence="10" type="ORF">QE207_14670</name>
</gene>
<evidence type="ECO:0000313" key="10">
    <source>
        <dbReference type="EMBL" id="WGL94905.1"/>
    </source>
</evidence>
<dbReference type="NCBIfam" id="TIGR00363">
    <property type="entry name" value="MetQ/NlpA family lipoprotein"/>
    <property type="match status" value="1"/>
</dbReference>
<dbReference type="GO" id="GO:0015821">
    <property type="term" value="P:methionine transport"/>
    <property type="evidence" value="ECO:0007669"/>
    <property type="project" value="UniProtKB-ARBA"/>
</dbReference>
<feature type="chain" id="PRO_5041741529" description="Lipoprotein" evidence="9">
    <location>
        <begin position="22"/>
        <end position="289"/>
    </location>
</feature>
<dbReference type="PIRSF" id="PIRSF002854">
    <property type="entry name" value="MetQ"/>
    <property type="match status" value="1"/>
</dbReference>
<dbReference type="NCBIfam" id="NF008285">
    <property type="entry name" value="PRK11063.1"/>
    <property type="match status" value="1"/>
</dbReference>
<dbReference type="EMBL" id="CP123498">
    <property type="protein sequence ID" value="WGL94905.1"/>
    <property type="molecule type" value="Genomic_DNA"/>
</dbReference>
<evidence type="ECO:0000256" key="9">
    <source>
        <dbReference type="SAM" id="SignalP"/>
    </source>
</evidence>
<keyword evidence="2" id="KW-1003">Cell membrane</keyword>
<dbReference type="PANTHER" id="PTHR30429">
    <property type="entry name" value="D-METHIONINE-BINDING LIPOPROTEIN METQ"/>
    <property type="match status" value="1"/>
</dbReference>
<comment type="similarity">
    <text evidence="7">Belongs to the nlpA lipoprotein family.</text>
</comment>
<dbReference type="Pfam" id="PF03180">
    <property type="entry name" value="Lipoprotein_9"/>
    <property type="match status" value="1"/>
</dbReference>
<evidence type="ECO:0000256" key="8">
    <source>
        <dbReference type="PIRSR" id="PIRSR002854-1"/>
    </source>
</evidence>
<dbReference type="CDD" id="cd13598">
    <property type="entry name" value="PBP2_lipoprotein_IlpA_like"/>
    <property type="match status" value="1"/>
</dbReference>
<dbReference type="PROSITE" id="PS51257">
    <property type="entry name" value="PROKAR_LIPOPROTEIN"/>
    <property type="match status" value="1"/>
</dbReference>
<dbReference type="PANTHER" id="PTHR30429:SF1">
    <property type="entry name" value="D-METHIONINE-BINDING LIPOPROTEIN METQ-RELATED"/>
    <property type="match status" value="1"/>
</dbReference>
<organism evidence="10 11">
    <name type="scientific">Arsenophonus nasoniae</name>
    <name type="common">son-killer infecting Nasonia vitripennis</name>
    <dbReference type="NCBI Taxonomy" id="638"/>
    <lineage>
        <taxon>Bacteria</taxon>
        <taxon>Pseudomonadati</taxon>
        <taxon>Pseudomonadota</taxon>
        <taxon>Gammaproteobacteria</taxon>
        <taxon>Enterobacterales</taxon>
        <taxon>Morganellaceae</taxon>
        <taxon>Arsenophonus</taxon>
    </lineage>
</organism>
<dbReference type="AlphaFoldDB" id="A0AA95K3E8"/>
<evidence type="ECO:0000256" key="1">
    <source>
        <dbReference type="ARBA" id="ARBA00004193"/>
    </source>
</evidence>